<dbReference type="EMBL" id="QGTW01000019">
    <property type="protein sequence ID" value="PWW19646.1"/>
    <property type="molecule type" value="Genomic_DNA"/>
</dbReference>
<evidence type="ECO:0000259" key="2">
    <source>
        <dbReference type="PROSITE" id="PS51782"/>
    </source>
</evidence>
<dbReference type="InterPro" id="IPR036779">
    <property type="entry name" value="LysM_dom_sf"/>
</dbReference>
<evidence type="ECO:0000313" key="3">
    <source>
        <dbReference type="EMBL" id="PWW19646.1"/>
    </source>
</evidence>
<dbReference type="Gene3D" id="3.10.350.10">
    <property type="entry name" value="LysM domain"/>
    <property type="match status" value="1"/>
</dbReference>
<reference evidence="3 4" key="1">
    <citation type="submission" date="2018-05" db="EMBL/GenBank/DDBJ databases">
        <title>Freshwater and sediment microbial communities from various areas in North America, analyzing microbe dynamics in response to fracking.</title>
        <authorList>
            <person name="Lamendella R."/>
        </authorList>
    </citation>
    <scope>NUCLEOTIDE SEQUENCE [LARGE SCALE GENOMIC DNA]</scope>
    <source>
        <strain evidence="3 4">15_TX</strain>
    </source>
</reference>
<feature type="transmembrane region" description="Helical" evidence="1">
    <location>
        <begin position="7"/>
        <end position="27"/>
    </location>
</feature>
<dbReference type="Proteomes" id="UP000247150">
    <property type="component" value="Unassembled WGS sequence"/>
</dbReference>
<dbReference type="SMART" id="SM00257">
    <property type="entry name" value="LysM"/>
    <property type="match status" value="1"/>
</dbReference>
<accession>A0A2V2ZL41</accession>
<name>A0A2V2ZL41_9BACI</name>
<dbReference type="InterPro" id="IPR018392">
    <property type="entry name" value="LysM"/>
</dbReference>
<protein>
    <submittedName>
        <fullName evidence="3">Type IV pilus assembly protein PilO</fullName>
    </submittedName>
</protein>
<keyword evidence="1" id="KW-0472">Membrane</keyword>
<keyword evidence="1" id="KW-1133">Transmembrane helix</keyword>
<evidence type="ECO:0000256" key="1">
    <source>
        <dbReference type="SAM" id="Phobius"/>
    </source>
</evidence>
<evidence type="ECO:0000313" key="4">
    <source>
        <dbReference type="Proteomes" id="UP000247150"/>
    </source>
</evidence>
<dbReference type="RefSeq" id="WP_110067398.1">
    <property type="nucleotide sequence ID" value="NZ_QGTW01000019.1"/>
</dbReference>
<dbReference type="CDD" id="cd00118">
    <property type="entry name" value="LysM"/>
    <property type="match status" value="1"/>
</dbReference>
<sequence>MSSRQKITLSFTLIFPLLILGLGYYYWFHLIPLKDRVEGFTQSIKSEELQISQLEKDPKSTGNELANHTAFLQQKLPVDPLLDQFILDLEKAEISSGSLITSFSFNENQSVAQNESLSESDYKQSEDLSVDLNFQNDNTKDEIASEPRKFFFPEGIERLTVSMIVESPTYIELEAFIKAIEDLQRVTQIDSLAFTGNREVRETGKTVNKLIYSVTVSAFYYPTLEELKDQLPKYELPSPANKTNPLYPFAENKNGSIEGVSGNAAEHPSENLGTLASKVVEKNGNSYIVYIYEVKPGDTLFSLAIKYYNNRDGEDTIMEWNGITRLLAGETIEMPFLLK</sequence>
<gene>
    <name evidence="3" type="ORF">DFO73_11928</name>
</gene>
<dbReference type="OrthoDB" id="2427034at2"/>
<feature type="domain" description="LysM" evidence="2">
    <location>
        <begin position="290"/>
        <end position="339"/>
    </location>
</feature>
<keyword evidence="1" id="KW-0812">Transmembrane</keyword>
<organism evidence="3 4">
    <name type="scientific">Cytobacillus oceanisediminis</name>
    <dbReference type="NCBI Taxonomy" id="665099"/>
    <lineage>
        <taxon>Bacteria</taxon>
        <taxon>Bacillati</taxon>
        <taxon>Bacillota</taxon>
        <taxon>Bacilli</taxon>
        <taxon>Bacillales</taxon>
        <taxon>Bacillaceae</taxon>
        <taxon>Cytobacillus</taxon>
    </lineage>
</organism>
<dbReference type="AlphaFoldDB" id="A0A2V2ZL41"/>
<dbReference type="Pfam" id="PF01476">
    <property type="entry name" value="LysM"/>
    <property type="match status" value="1"/>
</dbReference>
<proteinExistence type="predicted"/>
<comment type="caution">
    <text evidence="3">The sequence shown here is derived from an EMBL/GenBank/DDBJ whole genome shotgun (WGS) entry which is preliminary data.</text>
</comment>
<dbReference type="PROSITE" id="PS51782">
    <property type="entry name" value="LYSM"/>
    <property type="match status" value="1"/>
</dbReference>